<reference evidence="1 2" key="1">
    <citation type="submission" date="2024-04" db="EMBL/GenBank/DDBJ databases">
        <title>draft genome sequnece of Paenibacillus filicis.</title>
        <authorList>
            <person name="Kim D.-U."/>
        </authorList>
    </citation>
    <scope>NUCLEOTIDE SEQUENCE [LARGE SCALE GENOMIC DNA]</scope>
    <source>
        <strain evidence="1 2">KACC14197</strain>
    </source>
</reference>
<proteinExistence type="predicted"/>
<dbReference type="EMBL" id="JBBPCC010000002">
    <property type="protein sequence ID" value="MEK8127087.1"/>
    <property type="molecule type" value="Genomic_DNA"/>
</dbReference>
<keyword evidence="2" id="KW-1185">Reference proteome</keyword>
<organism evidence="1 2">
    <name type="scientific">Paenibacillus filicis</name>
    <dbReference type="NCBI Taxonomy" id="669464"/>
    <lineage>
        <taxon>Bacteria</taxon>
        <taxon>Bacillati</taxon>
        <taxon>Bacillota</taxon>
        <taxon>Bacilli</taxon>
        <taxon>Bacillales</taxon>
        <taxon>Paenibacillaceae</taxon>
        <taxon>Paenibacillus</taxon>
    </lineage>
</organism>
<protein>
    <submittedName>
        <fullName evidence="1">Uncharacterized protein</fullName>
    </submittedName>
</protein>
<sequence>MSPPMKLRWIYALVVVFIALFSLQMGLFAARQLGGGGPGAAHFTLHGIRSHNRVHAHSGDLANCCTGVFILESA</sequence>
<name>A0ABU9DDZ7_9BACL</name>
<gene>
    <name evidence="1" type="ORF">WMW72_04090</name>
</gene>
<accession>A0ABU9DDZ7</accession>
<evidence type="ECO:0000313" key="1">
    <source>
        <dbReference type="EMBL" id="MEK8127087.1"/>
    </source>
</evidence>
<comment type="caution">
    <text evidence="1">The sequence shown here is derived from an EMBL/GenBank/DDBJ whole genome shotgun (WGS) entry which is preliminary data.</text>
</comment>
<dbReference type="Proteomes" id="UP001469365">
    <property type="component" value="Unassembled WGS sequence"/>
</dbReference>
<evidence type="ECO:0000313" key="2">
    <source>
        <dbReference type="Proteomes" id="UP001469365"/>
    </source>
</evidence>